<organism evidence="7 8">
    <name type="scientific">Saxophila tyrrhenica</name>
    <dbReference type="NCBI Taxonomy" id="1690608"/>
    <lineage>
        <taxon>Eukaryota</taxon>
        <taxon>Fungi</taxon>
        <taxon>Dikarya</taxon>
        <taxon>Ascomycota</taxon>
        <taxon>Pezizomycotina</taxon>
        <taxon>Dothideomycetes</taxon>
        <taxon>Dothideomycetidae</taxon>
        <taxon>Mycosphaerellales</taxon>
        <taxon>Extremaceae</taxon>
        <taxon>Saxophila</taxon>
    </lineage>
</organism>
<evidence type="ECO:0000256" key="6">
    <source>
        <dbReference type="SAM" id="Phobius"/>
    </source>
</evidence>
<evidence type="ECO:0000256" key="1">
    <source>
        <dbReference type="ARBA" id="ARBA00004141"/>
    </source>
</evidence>
<name>A0AAV9PKD9_9PEZI</name>
<proteinExistence type="predicted"/>
<dbReference type="SUPFAM" id="SSF103473">
    <property type="entry name" value="MFS general substrate transporter"/>
    <property type="match status" value="1"/>
</dbReference>
<evidence type="ECO:0000256" key="5">
    <source>
        <dbReference type="SAM" id="MobiDB-lite"/>
    </source>
</evidence>
<sequence>MGVLGVPWLYPTEVNALEVRAKGASLAMTSNWICNYAVVQATLPGVKNLGYKFWIVWGVICTAFIPITYLFYPETANRTLEDIDRYFDANREIIVCRNKLATQLSRPQIYIEEDERIAHVDEKAGDLEAGEKDRATVEEVA</sequence>
<dbReference type="Pfam" id="PF00083">
    <property type="entry name" value="Sugar_tr"/>
    <property type="match status" value="1"/>
</dbReference>
<dbReference type="GO" id="GO:0005351">
    <property type="term" value="F:carbohydrate:proton symporter activity"/>
    <property type="evidence" value="ECO:0007669"/>
    <property type="project" value="TreeGrafter"/>
</dbReference>
<feature type="region of interest" description="Disordered" evidence="5">
    <location>
        <begin position="122"/>
        <end position="141"/>
    </location>
</feature>
<reference evidence="7 8" key="1">
    <citation type="submission" date="2023-08" db="EMBL/GenBank/DDBJ databases">
        <title>Black Yeasts Isolated from many extreme environments.</title>
        <authorList>
            <person name="Coleine C."/>
            <person name="Stajich J.E."/>
            <person name="Selbmann L."/>
        </authorList>
    </citation>
    <scope>NUCLEOTIDE SEQUENCE [LARGE SCALE GENOMIC DNA]</scope>
    <source>
        <strain evidence="7 8">CCFEE 5935</strain>
    </source>
</reference>
<evidence type="ECO:0008006" key="9">
    <source>
        <dbReference type="Google" id="ProtNLM"/>
    </source>
</evidence>
<keyword evidence="2 6" id="KW-0812">Transmembrane</keyword>
<gene>
    <name evidence="7" type="ORF">LTR77_002447</name>
</gene>
<dbReference type="RefSeq" id="XP_064662461.1">
    <property type="nucleotide sequence ID" value="XM_064799706.1"/>
</dbReference>
<dbReference type="InterPro" id="IPR005828">
    <property type="entry name" value="MFS_sugar_transport-like"/>
</dbReference>
<dbReference type="Proteomes" id="UP001337655">
    <property type="component" value="Unassembled WGS sequence"/>
</dbReference>
<evidence type="ECO:0000313" key="7">
    <source>
        <dbReference type="EMBL" id="KAK5173766.1"/>
    </source>
</evidence>
<evidence type="ECO:0000256" key="2">
    <source>
        <dbReference type="ARBA" id="ARBA00022692"/>
    </source>
</evidence>
<dbReference type="GeneID" id="89923794"/>
<dbReference type="GO" id="GO:0016020">
    <property type="term" value="C:membrane"/>
    <property type="evidence" value="ECO:0007669"/>
    <property type="project" value="UniProtKB-SubCell"/>
</dbReference>
<dbReference type="PANTHER" id="PTHR48022:SF26">
    <property type="entry name" value="MAJOR FACILITATOR SUPERFAMILY (MFS) PROFILE DOMAIN-CONTAINING PROTEIN-RELATED"/>
    <property type="match status" value="1"/>
</dbReference>
<evidence type="ECO:0000256" key="4">
    <source>
        <dbReference type="ARBA" id="ARBA00023136"/>
    </source>
</evidence>
<evidence type="ECO:0000313" key="8">
    <source>
        <dbReference type="Proteomes" id="UP001337655"/>
    </source>
</evidence>
<dbReference type="PANTHER" id="PTHR48022">
    <property type="entry name" value="PLASTIDIC GLUCOSE TRANSPORTER 4"/>
    <property type="match status" value="1"/>
</dbReference>
<evidence type="ECO:0000256" key="3">
    <source>
        <dbReference type="ARBA" id="ARBA00022989"/>
    </source>
</evidence>
<keyword evidence="3 6" id="KW-1133">Transmembrane helix</keyword>
<protein>
    <recommendedName>
        <fullName evidence="9">Major facilitator superfamily (MFS) profile domain-containing protein</fullName>
    </recommendedName>
</protein>
<dbReference type="EMBL" id="JAVRRT010000003">
    <property type="protein sequence ID" value="KAK5173766.1"/>
    <property type="molecule type" value="Genomic_DNA"/>
</dbReference>
<dbReference type="AlphaFoldDB" id="A0AAV9PKD9"/>
<accession>A0AAV9PKD9</accession>
<dbReference type="Gene3D" id="1.20.1250.20">
    <property type="entry name" value="MFS general substrate transporter like domains"/>
    <property type="match status" value="1"/>
</dbReference>
<dbReference type="InterPro" id="IPR036259">
    <property type="entry name" value="MFS_trans_sf"/>
</dbReference>
<comment type="caution">
    <text evidence="7">The sequence shown here is derived from an EMBL/GenBank/DDBJ whole genome shotgun (WGS) entry which is preliminary data.</text>
</comment>
<keyword evidence="4 6" id="KW-0472">Membrane</keyword>
<feature type="transmembrane region" description="Helical" evidence="6">
    <location>
        <begin position="53"/>
        <end position="72"/>
    </location>
</feature>
<dbReference type="InterPro" id="IPR050360">
    <property type="entry name" value="MFS_Sugar_Transporters"/>
</dbReference>
<comment type="subcellular location">
    <subcellularLocation>
        <location evidence="1">Membrane</location>
        <topology evidence="1">Multi-pass membrane protein</topology>
    </subcellularLocation>
</comment>
<keyword evidence="8" id="KW-1185">Reference proteome</keyword>